<sequence length="418" mass="47358">MDLEIQQNLAHLGAYDMLHELKALYSKQAKHELLQIVREFHTCKQEEVSLILVSLNKDFDSFVKNYNMYGMGKIVNELHAMSKLHEETFPKKDANPTLHAIRARRVQKNQKNKKPHKAAKGGQGKKGKMGYAPNNVPFASKPTTPPPPKKENPAKDAICHQCGEGLRGSKKLKLGALSLYVGNGNRAAIEDIGSYHLELPSGLVIVLNNCHYAPSITRGVISVSRLYDDGFINCFDENNVLSVSKNNLVYFVSVPRDGIFEVDMSCSNTNDSSMYNVSNKRAKINLDSSYLWHYRLGHISKKRIEKLEHEGLLNSTDIQQGASYFITFTDDFSRYGYVYLLKHKLEVFETFKVFQKEVENHLGKTIKSLCSDRGGEYMSQAFLDHLKKHGIIAHHTPPYTPQNNGVSERRNRTLLDMV</sequence>
<dbReference type="EMBL" id="BQNB010009198">
    <property type="protein sequence ID" value="GJS60090.1"/>
    <property type="molecule type" value="Genomic_DNA"/>
</dbReference>
<feature type="domain" description="Integrase catalytic" evidence="2">
    <location>
        <begin position="298"/>
        <end position="418"/>
    </location>
</feature>
<proteinExistence type="predicted"/>
<dbReference type="InterPro" id="IPR001584">
    <property type="entry name" value="Integrase_cat-core"/>
</dbReference>
<dbReference type="Proteomes" id="UP001151760">
    <property type="component" value="Unassembled WGS sequence"/>
</dbReference>
<protein>
    <submittedName>
        <fullName evidence="3">Retrotransposon protein, putative, ty1-copia subclass</fullName>
    </submittedName>
</protein>
<dbReference type="PANTHER" id="PTHR42648">
    <property type="entry name" value="TRANSPOSASE, PUTATIVE-RELATED"/>
    <property type="match status" value="1"/>
</dbReference>
<accession>A0ABQ4X4H5</accession>
<reference evidence="3" key="2">
    <citation type="submission" date="2022-01" db="EMBL/GenBank/DDBJ databases">
        <authorList>
            <person name="Yamashiro T."/>
            <person name="Shiraishi A."/>
            <person name="Satake H."/>
            <person name="Nakayama K."/>
        </authorList>
    </citation>
    <scope>NUCLEOTIDE SEQUENCE</scope>
</reference>
<dbReference type="InterPro" id="IPR039537">
    <property type="entry name" value="Retrotran_Ty1/copia-like"/>
</dbReference>
<dbReference type="PROSITE" id="PS50994">
    <property type="entry name" value="INTEGRASE"/>
    <property type="match status" value="1"/>
</dbReference>
<feature type="compositionally biased region" description="Basic residues" evidence="1">
    <location>
        <begin position="105"/>
        <end position="128"/>
    </location>
</feature>
<evidence type="ECO:0000256" key="1">
    <source>
        <dbReference type="SAM" id="MobiDB-lite"/>
    </source>
</evidence>
<dbReference type="InterPro" id="IPR012337">
    <property type="entry name" value="RNaseH-like_sf"/>
</dbReference>
<evidence type="ECO:0000259" key="2">
    <source>
        <dbReference type="PROSITE" id="PS50994"/>
    </source>
</evidence>
<gene>
    <name evidence="3" type="ORF">Tco_0654874</name>
</gene>
<dbReference type="PANTHER" id="PTHR42648:SF27">
    <property type="entry name" value="RNA-DIRECTED DNA POLYMERASE"/>
    <property type="match status" value="1"/>
</dbReference>
<name>A0ABQ4X4H5_9ASTR</name>
<comment type="caution">
    <text evidence="3">The sequence shown here is derived from an EMBL/GenBank/DDBJ whole genome shotgun (WGS) entry which is preliminary data.</text>
</comment>
<feature type="region of interest" description="Disordered" evidence="1">
    <location>
        <begin position="105"/>
        <end position="155"/>
    </location>
</feature>
<dbReference type="InterPro" id="IPR036397">
    <property type="entry name" value="RNaseH_sf"/>
</dbReference>
<keyword evidence="4" id="KW-1185">Reference proteome</keyword>
<dbReference type="Gene3D" id="3.30.420.10">
    <property type="entry name" value="Ribonuclease H-like superfamily/Ribonuclease H"/>
    <property type="match status" value="1"/>
</dbReference>
<dbReference type="Pfam" id="PF00665">
    <property type="entry name" value="rve"/>
    <property type="match status" value="1"/>
</dbReference>
<evidence type="ECO:0000313" key="3">
    <source>
        <dbReference type="EMBL" id="GJS60090.1"/>
    </source>
</evidence>
<reference evidence="3" key="1">
    <citation type="journal article" date="2022" name="Int. J. Mol. Sci.">
        <title>Draft Genome of Tanacetum Coccineum: Genomic Comparison of Closely Related Tanacetum-Family Plants.</title>
        <authorList>
            <person name="Yamashiro T."/>
            <person name="Shiraishi A."/>
            <person name="Nakayama K."/>
            <person name="Satake H."/>
        </authorList>
    </citation>
    <scope>NUCLEOTIDE SEQUENCE</scope>
</reference>
<organism evidence="3 4">
    <name type="scientific">Tanacetum coccineum</name>
    <dbReference type="NCBI Taxonomy" id="301880"/>
    <lineage>
        <taxon>Eukaryota</taxon>
        <taxon>Viridiplantae</taxon>
        <taxon>Streptophyta</taxon>
        <taxon>Embryophyta</taxon>
        <taxon>Tracheophyta</taxon>
        <taxon>Spermatophyta</taxon>
        <taxon>Magnoliopsida</taxon>
        <taxon>eudicotyledons</taxon>
        <taxon>Gunneridae</taxon>
        <taxon>Pentapetalae</taxon>
        <taxon>asterids</taxon>
        <taxon>campanulids</taxon>
        <taxon>Asterales</taxon>
        <taxon>Asteraceae</taxon>
        <taxon>Asteroideae</taxon>
        <taxon>Anthemideae</taxon>
        <taxon>Anthemidinae</taxon>
        <taxon>Tanacetum</taxon>
    </lineage>
</organism>
<dbReference type="SUPFAM" id="SSF53098">
    <property type="entry name" value="Ribonuclease H-like"/>
    <property type="match status" value="1"/>
</dbReference>
<evidence type="ECO:0000313" key="4">
    <source>
        <dbReference type="Proteomes" id="UP001151760"/>
    </source>
</evidence>